<dbReference type="PANTHER" id="PTHR23501:SF191">
    <property type="entry name" value="VACUOLAR BASIC AMINO ACID TRANSPORTER 4"/>
    <property type="match status" value="1"/>
</dbReference>
<evidence type="ECO:0000256" key="7">
    <source>
        <dbReference type="SAM" id="Phobius"/>
    </source>
</evidence>
<dbReference type="PANTHER" id="PTHR23501">
    <property type="entry name" value="MAJOR FACILITATOR SUPERFAMILY"/>
    <property type="match status" value="1"/>
</dbReference>
<dbReference type="InterPro" id="IPR036259">
    <property type="entry name" value="MFS_trans_sf"/>
</dbReference>
<feature type="region of interest" description="Disordered" evidence="6">
    <location>
        <begin position="544"/>
        <end position="577"/>
    </location>
</feature>
<dbReference type="SUPFAM" id="SSF103473">
    <property type="entry name" value="MFS general substrate transporter"/>
    <property type="match status" value="1"/>
</dbReference>
<feature type="transmembrane region" description="Helical" evidence="7">
    <location>
        <begin position="510"/>
        <end position="530"/>
    </location>
</feature>
<feature type="transmembrane region" description="Helical" evidence="7">
    <location>
        <begin position="100"/>
        <end position="119"/>
    </location>
</feature>
<evidence type="ECO:0000256" key="4">
    <source>
        <dbReference type="ARBA" id="ARBA00022989"/>
    </source>
</evidence>
<dbReference type="EMBL" id="VLKU01000017">
    <property type="protein sequence ID" value="TWI28096.1"/>
    <property type="molecule type" value="Genomic_DNA"/>
</dbReference>
<keyword evidence="2" id="KW-0813">Transport</keyword>
<keyword evidence="9" id="KW-1185">Reference proteome</keyword>
<comment type="caution">
    <text evidence="8">The sequence shown here is derived from an EMBL/GenBank/DDBJ whole genome shotgun (WGS) entry which is preliminary data.</text>
</comment>
<organism evidence="8 9">
    <name type="scientific">Paracoccus sulfuroxidans</name>
    <dbReference type="NCBI Taxonomy" id="384678"/>
    <lineage>
        <taxon>Bacteria</taxon>
        <taxon>Pseudomonadati</taxon>
        <taxon>Pseudomonadota</taxon>
        <taxon>Alphaproteobacteria</taxon>
        <taxon>Rhodobacterales</taxon>
        <taxon>Paracoccaceae</taxon>
        <taxon>Paracoccus</taxon>
    </lineage>
</organism>
<feature type="compositionally biased region" description="Low complexity" evidence="6">
    <location>
        <begin position="550"/>
        <end position="577"/>
    </location>
</feature>
<dbReference type="AlphaFoldDB" id="A0A562N7I5"/>
<dbReference type="Gene3D" id="1.20.1250.20">
    <property type="entry name" value="MFS general substrate transporter like domains"/>
    <property type="match status" value="1"/>
</dbReference>
<name>A0A562N7I5_9RHOB</name>
<evidence type="ECO:0000256" key="3">
    <source>
        <dbReference type="ARBA" id="ARBA00022692"/>
    </source>
</evidence>
<feature type="transmembrane region" description="Helical" evidence="7">
    <location>
        <begin position="355"/>
        <end position="372"/>
    </location>
</feature>
<evidence type="ECO:0000256" key="1">
    <source>
        <dbReference type="ARBA" id="ARBA00004127"/>
    </source>
</evidence>
<evidence type="ECO:0000256" key="2">
    <source>
        <dbReference type="ARBA" id="ARBA00022448"/>
    </source>
</evidence>
<evidence type="ECO:0000313" key="8">
    <source>
        <dbReference type="EMBL" id="TWI28096.1"/>
    </source>
</evidence>
<dbReference type="GO" id="GO:0005886">
    <property type="term" value="C:plasma membrane"/>
    <property type="evidence" value="ECO:0007669"/>
    <property type="project" value="TreeGrafter"/>
</dbReference>
<keyword evidence="4 7" id="KW-1133">Transmembrane helix</keyword>
<feature type="transmembrane region" description="Helical" evidence="7">
    <location>
        <begin position="190"/>
        <end position="210"/>
    </location>
</feature>
<proteinExistence type="predicted"/>
<feature type="transmembrane region" description="Helical" evidence="7">
    <location>
        <begin position="125"/>
        <end position="146"/>
    </location>
</feature>
<keyword evidence="5 7" id="KW-0472">Membrane</keyword>
<evidence type="ECO:0000313" key="9">
    <source>
        <dbReference type="Proteomes" id="UP000316225"/>
    </source>
</evidence>
<feature type="transmembrane region" description="Helical" evidence="7">
    <location>
        <begin position="222"/>
        <end position="248"/>
    </location>
</feature>
<evidence type="ECO:0000256" key="5">
    <source>
        <dbReference type="ARBA" id="ARBA00023136"/>
    </source>
</evidence>
<gene>
    <name evidence="8" type="ORF">IQ24_03927</name>
</gene>
<feature type="transmembrane region" description="Helical" evidence="7">
    <location>
        <begin position="415"/>
        <end position="439"/>
    </location>
</feature>
<dbReference type="GO" id="GO:0012505">
    <property type="term" value="C:endomembrane system"/>
    <property type="evidence" value="ECO:0007669"/>
    <property type="project" value="UniProtKB-SubCell"/>
</dbReference>
<feature type="transmembrane region" description="Helical" evidence="7">
    <location>
        <begin position="325"/>
        <end position="348"/>
    </location>
</feature>
<evidence type="ECO:0008006" key="10">
    <source>
        <dbReference type="Google" id="ProtNLM"/>
    </source>
</evidence>
<protein>
    <recommendedName>
        <fullName evidence="10">MFS transporter</fullName>
    </recommendedName>
</protein>
<feature type="transmembrane region" description="Helical" evidence="7">
    <location>
        <begin position="254"/>
        <end position="274"/>
    </location>
</feature>
<comment type="subcellular location">
    <subcellularLocation>
        <location evidence="1">Endomembrane system</location>
        <topology evidence="1">Multi-pass membrane protein</topology>
    </subcellularLocation>
</comment>
<feature type="transmembrane region" description="Helical" evidence="7">
    <location>
        <begin position="286"/>
        <end position="305"/>
    </location>
</feature>
<feature type="transmembrane region" description="Helical" evidence="7">
    <location>
        <begin position="384"/>
        <end position="403"/>
    </location>
</feature>
<dbReference type="Proteomes" id="UP000316225">
    <property type="component" value="Unassembled WGS sequence"/>
</dbReference>
<accession>A0A562N7I5</accession>
<reference evidence="8 9" key="1">
    <citation type="journal article" date="2015" name="Stand. Genomic Sci.">
        <title>Genomic Encyclopedia of Bacterial and Archaeal Type Strains, Phase III: the genomes of soil and plant-associated and newly described type strains.</title>
        <authorList>
            <person name="Whitman W.B."/>
            <person name="Woyke T."/>
            <person name="Klenk H.P."/>
            <person name="Zhou Y."/>
            <person name="Lilburn T.G."/>
            <person name="Beck B.J."/>
            <person name="De Vos P."/>
            <person name="Vandamme P."/>
            <person name="Eisen J.A."/>
            <person name="Garrity G."/>
            <person name="Hugenholtz P."/>
            <person name="Kyrpides N.C."/>
        </authorList>
    </citation>
    <scope>NUCLEOTIDE SEQUENCE [LARGE SCALE GENOMIC DNA]</scope>
    <source>
        <strain evidence="8 9">CGMCC 1.5364</strain>
    </source>
</reference>
<evidence type="ECO:0000256" key="6">
    <source>
        <dbReference type="SAM" id="MobiDB-lite"/>
    </source>
</evidence>
<keyword evidence="3 7" id="KW-0812">Transmembrane</keyword>
<feature type="transmembrane region" description="Helical" evidence="7">
    <location>
        <begin position="158"/>
        <end position="178"/>
    </location>
</feature>
<dbReference type="GO" id="GO:0022857">
    <property type="term" value="F:transmembrane transporter activity"/>
    <property type="evidence" value="ECO:0007669"/>
    <property type="project" value="TreeGrafter"/>
</dbReference>
<sequence length="577" mass="61989">MTETPQTPAEAPAAQVPPAPPPFEFLGWPLTLGFIGASILISLTQGLAQGFVSVNISQIAGEVGATTTEASWLMAAFLIPRASLPLLLIKIRTQYGLRRFAEVAIITYLLVSIAALMISDLRSAVMVQFFAGMASAPLSTLAFLYMLEPLPPQWKMRLGLPMVLTFAMLGTPLARVISPALMSDTGWVSLHLLSLGMAAVALALVYLLPLKPTPHVKVIAPLDIVSFLLIAVGFGGLTVAFVMGATYWWTEAPWLGWTLVVSILSLMIAVVIELHRKAPLLDIRWIMSPAIVHLTVTLLIFRLILSEQSAGAPRMFQVLGVTQDQLVPLFSVIVVSSILGGLACIPFIKAENVPRFHVVALVLIAAGAWMDSHSTIDTRPHQMMLSQAMIAAAGSLFLAPAMLRGLMSALARGPNYILSFVIVFLSTQSLGGAIGSGVFSTLINHREAFHLEVLREQIPATSPMVTSAIAARVAAVSSQIADPMQARAQAVTMIGTDITNQAYVLAYNDLYLLTFLIACLALFALLLHMWRDWIVQRLEAWRSRPPPEAAPETPASAEPETPASAEPETATAKPAAS</sequence>
<dbReference type="RefSeq" id="WP_242008360.1">
    <property type="nucleotide sequence ID" value="NZ_VLKU01000017.1"/>
</dbReference>